<dbReference type="EMBL" id="JAGSOH010000138">
    <property type="protein sequence ID" value="MBR7830529.1"/>
    <property type="molecule type" value="Genomic_DNA"/>
</dbReference>
<dbReference type="GO" id="GO:0070007">
    <property type="term" value="F:glutamic-type endopeptidase activity"/>
    <property type="evidence" value="ECO:0007669"/>
    <property type="project" value="InterPro"/>
</dbReference>
<proteinExistence type="predicted"/>
<dbReference type="Proteomes" id="UP000676325">
    <property type="component" value="Unassembled WGS sequence"/>
</dbReference>
<protein>
    <recommendedName>
        <fullName evidence="5">Peptidase A4 family protein</fullName>
    </recommendedName>
</protein>
<dbReference type="InterPro" id="IPR038656">
    <property type="entry name" value="Peptidase_G1_sf"/>
</dbReference>
<dbReference type="SUPFAM" id="SSF49899">
    <property type="entry name" value="Concanavalin A-like lectins/glucanases"/>
    <property type="match status" value="1"/>
</dbReference>
<dbReference type="AlphaFoldDB" id="A0A941EK22"/>
<feature type="signal peptide" evidence="2">
    <location>
        <begin position="1"/>
        <end position="26"/>
    </location>
</feature>
<comment type="caution">
    <text evidence="3">The sequence shown here is derived from an EMBL/GenBank/DDBJ whole genome shotgun (WGS) entry which is preliminary data.</text>
</comment>
<reference evidence="3" key="1">
    <citation type="submission" date="2021-04" db="EMBL/GenBank/DDBJ databases">
        <title>Genome based classification of Actinospica acidithermotolerans sp. nov., an actinobacterium isolated from an Indonesian hot spring.</title>
        <authorList>
            <person name="Kusuma A.B."/>
            <person name="Putra K.E."/>
            <person name="Nafisah S."/>
            <person name="Loh J."/>
            <person name="Nouioui I."/>
            <person name="Goodfellow M."/>
        </authorList>
    </citation>
    <scope>NUCLEOTIDE SEQUENCE</scope>
    <source>
        <strain evidence="3">MGRD01-02</strain>
    </source>
</reference>
<evidence type="ECO:0000256" key="1">
    <source>
        <dbReference type="PIRSR" id="PIRSR600250-50"/>
    </source>
</evidence>
<dbReference type="Gene3D" id="2.60.120.700">
    <property type="entry name" value="Peptidase G1"/>
    <property type="match status" value="1"/>
</dbReference>
<feature type="active site" description="Proton acceptor" evidence="1">
    <location>
        <position position="211"/>
    </location>
</feature>
<evidence type="ECO:0000256" key="2">
    <source>
        <dbReference type="SAM" id="SignalP"/>
    </source>
</evidence>
<evidence type="ECO:0008006" key="5">
    <source>
        <dbReference type="Google" id="ProtNLM"/>
    </source>
</evidence>
<dbReference type="InterPro" id="IPR013320">
    <property type="entry name" value="ConA-like_dom_sf"/>
</dbReference>
<dbReference type="PANTHER" id="PTHR37536:SF1">
    <property type="entry name" value="ASPERGILLOPEPSIN, PUTAITVE (AFU_ORTHOLOGUE AFUA_7G01200)"/>
    <property type="match status" value="1"/>
</dbReference>
<accession>A0A941EK22</accession>
<keyword evidence="4" id="KW-1185">Reference proteome</keyword>
<dbReference type="PANTHER" id="PTHR37536">
    <property type="entry name" value="PUTATIVE (AFU_ORTHOLOGUE AFUA_3G02970)-RELATED"/>
    <property type="match status" value="1"/>
</dbReference>
<dbReference type="Pfam" id="PF01828">
    <property type="entry name" value="Peptidase_A4"/>
    <property type="match status" value="1"/>
</dbReference>
<name>A0A941EK22_9ACTN</name>
<feature type="chain" id="PRO_5037141081" description="Peptidase A4 family protein" evidence="2">
    <location>
        <begin position="27"/>
        <end position="281"/>
    </location>
</feature>
<dbReference type="GO" id="GO:0006508">
    <property type="term" value="P:proteolysis"/>
    <property type="evidence" value="ECO:0007669"/>
    <property type="project" value="InterPro"/>
</dbReference>
<evidence type="ECO:0000313" key="4">
    <source>
        <dbReference type="Proteomes" id="UP000676325"/>
    </source>
</evidence>
<dbReference type="PROSITE" id="PS51257">
    <property type="entry name" value="PROKAR_LIPOPROTEIN"/>
    <property type="match status" value="1"/>
</dbReference>
<dbReference type="CDD" id="cd13426">
    <property type="entry name" value="Peptidase_G1"/>
    <property type="match status" value="1"/>
</dbReference>
<evidence type="ECO:0000313" key="3">
    <source>
        <dbReference type="EMBL" id="MBR7830529.1"/>
    </source>
</evidence>
<sequence>MLKHRALSAALLAALACAAGPATAHAASATDGTPGARGAAGTAPAVHGVSIPATDLRLLSQATHSRHSFRRPSQGMLESTNWAGYAATGHTYTSVASNWTEPSVTCTSKGIVGFWVGLDGLNSSTVEQTGTGVDCSNGTPQQFAWWETYPANSVQVYNVPVSAGDQMSSSVVAQAHGGYVLALTDWTAGWRVENPVSLPAGKDASAEIIAEAVSAGNQITTLPDFGQVEFTGSTIDTASLQAAGAQPIDMTDAHNNLIAATTEADPDGDFDVDYTADVLTS</sequence>
<keyword evidence="2" id="KW-0732">Signal</keyword>
<gene>
    <name evidence="3" type="ORF">KDK95_29780</name>
</gene>
<organism evidence="3 4">
    <name type="scientific">Actinospica acidithermotolerans</name>
    <dbReference type="NCBI Taxonomy" id="2828514"/>
    <lineage>
        <taxon>Bacteria</taxon>
        <taxon>Bacillati</taxon>
        <taxon>Actinomycetota</taxon>
        <taxon>Actinomycetes</taxon>
        <taxon>Catenulisporales</taxon>
        <taxon>Actinospicaceae</taxon>
        <taxon>Actinospica</taxon>
    </lineage>
</organism>
<dbReference type="InterPro" id="IPR000250">
    <property type="entry name" value="Peptidase_G1"/>
</dbReference>